<evidence type="ECO:0000256" key="7">
    <source>
        <dbReference type="ARBA" id="ARBA00023010"/>
    </source>
</evidence>
<comment type="function">
    <text evidence="9">Part of the Sec protein translocase complex. Interacts with the SecYEG preprotein conducting channel. SecDF uses the proton motive force (PMF) to complete protein translocation after the ATP-dependent function of SecA.</text>
</comment>
<dbReference type="GO" id="GO:0065002">
    <property type="term" value="P:intracellular protein transmembrane transport"/>
    <property type="evidence" value="ECO:0007669"/>
    <property type="project" value="UniProtKB-UniRule"/>
</dbReference>
<dbReference type="PANTHER" id="PTHR30081:SF1">
    <property type="entry name" value="PROTEIN TRANSLOCASE SUBUNIT SECD"/>
    <property type="match status" value="1"/>
</dbReference>
<feature type="transmembrane region" description="Helical" evidence="9">
    <location>
        <begin position="691"/>
        <end position="709"/>
    </location>
</feature>
<evidence type="ECO:0000313" key="14">
    <source>
        <dbReference type="EMBL" id="NBJ93777.1"/>
    </source>
</evidence>
<feature type="transmembrane region" description="Helical" evidence="9">
    <location>
        <begin position="404"/>
        <end position="423"/>
    </location>
</feature>
<dbReference type="InterPro" id="IPR048631">
    <property type="entry name" value="SecD_1st"/>
</dbReference>
<dbReference type="Pfam" id="PF22599">
    <property type="entry name" value="SecDF_P1_head"/>
    <property type="match status" value="1"/>
</dbReference>
<comment type="similarity">
    <text evidence="9">Belongs to the SecD/SecF family. SecD subfamily.</text>
</comment>
<name>A0A9X5GU81_9FIRM</name>
<gene>
    <name evidence="9 14" type="primary">secD</name>
    <name evidence="10" type="synonym">secF</name>
    <name evidence="14" type="ORF">D5281_14525</name>
</gene>
<dbReference type="NCBIfam" id="TIGR00916">
    <property type="entry name" value="2A0604s01"/>
    <property type="match status" value="2"/>
</dbReference>
<feature type="transmembrane region" description="Helical" evidence="9">
    <location>
        <begin position="459"/>
        <end position="477"/>
    </location>
</feature>
<dbReference type="InterPro" id="IPR005791">
    <property type="entry name" value="SecD"/>
</dbReference>
<feature type="transmembrane region" description="Helical" evidence="9">
    <location>
        <begin position="715"/>
        <end position="741"/>
    </location>
</feature>
<dbReference type="Gene3D" id="1.20.1640.10">
    <property type="entry name" value="Multidrug efflux transporter AcrB transmembrane domain"/>
    <property type="match status" value="2"/>
</dbReference>
<feature type="domain" description="Protein export membrane protein SecD/SecF C-terminal" evidence="11">
    <location>
        <begin position="260"/>
        <end position="430"/>
    </location>
</feature>
<evidence type="ECO:0000256" key="9">
    <source>
        <dbReference type="HAMAP-Rule" id="MF_01463"/>
    </source>
</evidence>
<sequence>MKKNKAIIILLVFVLLLAGFGYTAAVGIGADGSGSAASINLGLDLEGGVSITYQAVGDEAPSDEDMADTIYKLQKRVEGYSTEAVVYKEGTDRINIEIPGVSDANAILEDLGKPGSLYFIAEHDPEGNLNYALMGMDDAGEPVYTLYKSIEELEAEGSIVLVGTDVKTAQARNITNQMQNSEEVVDLTMTEEGTAKFAEATTKAYQNRESIAIYYDGEIVSAPSVNAAITDGSAQISGSFTYEEAEQLASTIRIGGLKLELEELHSKIVGAQLGEEAISTSIKAAAVGFAIIVIFMIAVYHLSGLAASLALGLYVELIVILLDAFEITLTLPGIAGIILSIGMAVDANVIIFARIREEIAKGKTVKSAIDTGFKKAASAIFDGNITTLIAAFVLGVLGSGTIKGFAATLALGIVLSMFTAMVITKMLLKSFYAVGLQDVKWYGSAKERKAVDFTSRKKIFFGVSILAILAGFVFMGINQSQIGGALNYSLEFVGGTSTNVVFNEDMPLGDIDANIVPLIENITGDGNVQTQKVEGTNEVIFKTRTLSTEERDTFENVMVENFAVDADKITTETISSTISGEMKTDAVKAVVIATLCMLVYIWFRFKDIRFGASSVIALIHDVLVVLAFYAIVKVSVGNTFIACMLTIVGYSVNATIVIFDRIRENMQNMGRKDSLDDMVNQSITQTLSRSIFTSLTTFVMVAALYIFGVSSVKEFALPLMAGILCGTYSSVCITGALWLVLRKFFPQKKAA</sequence>
<keyword evidence="5 9" id="KW-0653">Protein transport</keyword>
<feature type="domain" description="Protein export membrane protein SecD/SecF C-terminal" evidence="11">
    <location>
        <begin position="558"/>
        <end position="742"/>
    </location>
</feature>
<keyword evidence="15" id="KW-1185">Reference proteome</keyword>
<organism evidence="14 15">
    <name type="scientific">Parablautia muri</name>
    <dbReference type="NCBI Taxonomy" id="2320879"/>
    <lineage>
        <taxon>Bacteria</taxon>
        <taxon>Bacillati</taxon>
        <taxon>Bacillota</taxon>
        <taxon>Clostridia</taxon>
        <taxon>Lachnospirales</taxon>
        <taxon>Lachnospiraceae</taxon>
        <taxon>Parablautia</taxon>
    </lineage>
</organism>
<dbReference type="GO" id="GO:0043952">
    <property type="term" value="P:protein transport by the Sec complex"/>
    <property type="evidence" value="ECO:0007669"/>
    <property type="project" value="UniProtKB-UniRule"/>
</dbReference>
<dbReference type="EMBL" id="QZDT01000024">
    <property type="protein sequence ID" value="NBJ93777.1"/>
    <property type="molecule type" value="Genomic_DNA"/>
</dbReference>
<dbReference type="InterPro" id="IPR054384">
    <property type="entry name" value="SecDF_P1_head"/>
</dbReference>
<keyword evidence="6 9" id="KW-1133">Transmembrane helix</keyword>
<protein>
    <recommendedName>
        <fullName evidence="9 10">Multifunctional fusion protein</fullName>
    </recommendedName>
    <domain>
        <recommendedName>
            <fullName evidence="9">Protein translocase subunit SecD</fullName>
        </recommendedName>
    </domain>
    <domain>
        <recommendedName>
            <fullName evidence="10">Protein-export membrane protein SecF</fullName>
        </recommendedName>
    </domain>
</protein>
<feature type="domain" description="SecDF P1 head subdomain" evidence="13">
    <location>
        <begin position="157"/>
        <end position="258"/>
    </location>
</feature>
<evidence type="ECO:0000256" key="5">
    <source>
        <dbReference type="ARBA" id="ARBA00022927"/>
    </source>
</evidence>
<dbReference type="OrthoDB" id="9805019at2"/>
<evidence type="ECO:0000256" key="1">
    <source>
        <dbReference type="ARBA" id="ARBA00004651"/>
    </source>
</evidence>
<comment type="caution">
    <text evidence="9">Lacks conserved residue(s) required for the propagation of feature annotation.</text>
</comment>
<keyword evidence="4 9" id="KW-0812">Transmembrane</keyword>
<dbReference type="PANTHER" id="PTHR30081">
    <property type="entry name" value="PROTEIN-EXPORT MEMBRANE PROTEIN SEC"/>
    <property type="match status" value="1"/>
</dbReference>
<evidence type="ECO:0000259" key="12">
    <source>
        <dbReference type="Pfam" id="PF21760"/>
    </source>
</evidence>
<dbReference type="HAMAP" id="MF_01464_B">
    <property type="entry name" value="SecF_B"/>
    <property type="match status" value="1"/>
</dbReference>
<dbReference type="GO" id="GO:0006605">
    <property type="term" value="P:protein targeting"/>
    <property type="evidence" value="ECO:0007669"/>
    <property type="project" value="UniProtKB-UniRule"/>
</dbReference>
<accession>A0A9X5GU81</accession>
<feature type="transmembrane region" description="Helical" evidence="9">
    <location>
        <begin position="284"/>
        <end position="302"/>
    </location>
</feature>
<dbReference type="NCBIfam" id="TIGR01129">
    <property type="entry name" value="secD"/>
    <property type="match status" value="1"/>
</dbReference>
<feature type="transmembrane region" description="Helical" evidence="9">
    <location>
        <begin position="638"/>
        <end position="659"/>
    </location>
</feature>
<dbReference type="HAMAP" id="MF_01463_B">
    <property type="entry name" value="SecD_B"/>
    <property type="match status" value="1"/>
</dbReference>
<dbReference type="FunFam" id="1.20.1640.10:FF:000004">
    <property type="entry name" value="Protein translocase subunit SecD"/>
    <property type="match status" value="1"/>
</dbReference>
<comment type="subunit">
    <text evidence="9">Forms a complex with SecF. Part of the essential Sec protein translocation apparatus which comprises SecA, SecYEG and auxiliary proteins SecDF. Other proteins may also be involved.</text>
</comment>
<dbReference type="Gene3D" id="3.30.1360.200">
    <property type="match status" value="1"/>
</dbReference>
<evidence type="ECO:0000256" key="2">
    <source>
        <dbReference type="ARBA" id="ARBA00022448"/>
    </source>
</evidence>
<dbReference type="Pfam" id="PF21760">
    <property type="entry name" value="SecD_1st"/>
    <property type="match status" value="1"/>
</dbReference>
<evidence type="ECO:0000256" key="3">
    <source>
        <dbReference type="ARBA" id="ARBA00022475"/>
    </source>
</evidence>
<dbReference type="PRINTS" id="PR01755">
    <property type="entry name" value="SECFTRNLCASE"/>
</dbReference>
<feature type="transmembrane region" description="Helical" evidence="9">
    <location>
        <begin position="334"/>
        <end position="355"/>
    </location>
</feature>
<dbReference type="SUPFAM" id="SSF82866">
    <property type="entry name" value="Multidrug efflux transporter AcrB transmembrane domain"/>
    <property type="match status" value="2"/>
</dbReference>
<feature type="transmembrane region" description="Helical" evidence="9">
    <location>
        <begin position="610"/>
        <end position="632"/>
    </location>
</feature>
<evidence type="ECO:0000259" key="13">
    <source>
        <dbReference type="Pfam" id="PF22599"/>
    </source>
</evidence>
<proteinExistence type="inferred from homology"/>
<feature type="transmembrane region" description="Helical" evidence="9">
    <location>
        <begin position="309"/>
        <end position="328"/>
    </location>
</feature>
<feature type="domain" description="Protein translocase subunit SecDF P1" evidence="12">
    <location>
        <begin position="68"/>
        <end position="122"/>
    </location>
</feature>
<dbReference type="InterPro" id="IPR022813">
    <property type="entry name" value="SecD/SecF_arch_bac"/>
</dbReference>
<evidence type="ECO:0000256" key="10">
    <source>
        <dbReference type="HAMAP-Rule" id="MF_01464"/>
    </source>
</evidence>
<comment type="subunit">
    <text evidence="10">Forms a complex with SecD. Part of the essential Sec protein translocation apparatus which comprises SecA, SecYEG and auxiliary proteins SecDF. Other proteins may also be involved.</text>
</comment>
<dbReference type="Pfam" id="PF07549">
    <property type="entry name" value="Sec_GG"/>
    <property type="match status" value="1"/>
</dbReference>
<keyword evidence="2 9" id="KW-0813">Transport</keyword>
<dbReference type="InterPro" id="IPR022646">
    <property type="entry name" value="SecD/SecF_CS"/>
</dbReference>
<evidence type="ECO:0000256" key="4">
    <source>
        <dbReference type="ARBA" id="ARBA00022692"/>
    </source>
</evidence>
<evidence type="ECO:0000256" key="6">
    <source>
        <dbReference type="ARBA" id="ARBA00022989"/>
    </source>
</evidence>
<evidence type="ECO:0000313" key="15">
    <source>
        <dbReference type="Proteomes" id="UP001154420"/>
    </source>
</evidence>
<dbReference type="NCBIfam" id="TIGR00966">
    <property type="entry name" value="transloc_SecF"/>
    <property type="match status" value="1"/>
</dbReference>
<dbReference type="InterPro" id="IPR055344">
    <property type="entry name" value="SecD_SecF_C_bact"/>
</dbReference>
<feature type="transmembrane region" description="Helical" evidence="9">
    <location>
        <begin position="376"/>
        <end position="398"/>
    </location>
</feature>
<dbReference type="GO" id="GO:0015450">
    <property type="term" value="F:protein-transporting ATPase activity"/>
    <property type="evidence" value="ECO:0007669"/>
    <property type="project" value="InterPro"/>
</dbReference>
<dbReference type="Proteomes" id="UP001154420">
    <property type="component" value="Unassembled WGS sequence"/>
</dbReference>
<keyword evidence="7 9" id="KW-0811">Translocation</keyword>
<evidence type="ECO:0000256" key="8">
    <source>
        <dbReference type="ARBA" id="ARBA00023136"/>
    </source>
</evidence>
<dbReference type="GO" id="GO:0005886">
    <property type="term" value="C:plasma membrane"/>
    <property type="evidence" value="ECO:0007669"/>
    <property type="project" value="UniProtKB-SubCell"/>
</dbReference>
<dbReference type="InterPro" id="IPR022645">
    <property type="entry name" value="SecD/SecF_bac"/>
</dbReference>
<comment type="similarity">
    <text evidence="10">Belongs to the SecD/SecF family. SecF subfamily.</text>
</comment>
<evidence type="ECO:0000259" key="11">
    <source>
        <dbReference type="Pfam" id="PF02355"/>
    </source>
</evidence>
<dbReference type="RefSeq" id="WP_160560832.1">
    <property type="nucleotide sequence ID" value="NZ_QZDT01000024.1"/>
</dbReference>
<comment type="subcellular location">
    <subcellularLocation>
        <location evidence="1 9">Cell membrane</location>
        <topology evidence="1 9">Multi-pass membrane protein</topology>
    </subcellularLocation>
</comment>
<reference evidence="14" key="1">
    <citation type="submission" date="2018-09" db="EMBL/GenBank/DDBJ databases">
        <title>Murine metabolic-syndrome-specific gut microbial biobank.</title>
        <authorList>
            <person name="Liu C."/>
        </authorList>
    </citation>
    <scope>NUCLEOTIDE SEQUENCE</scope>
    <source>
        <strain evidence="14">D42-62</strain>
    </source>
</reference>
<dbReference type="InterPro" id="IPR005665">
    <property type="entry name" value="SecF_bac"/>
</dbReference>
<comment type="caution">
    <text evidence="14">The sequence shown here is derived from an EMBL/GenBank/DDBJ whole genome shotgun (WGS) entry which is preliminary data.</text>
</comment>
<keyword evidence="3 9" id="KW-1003">Cell membrane</keyword>
<dbReference type="AlphaFoldDB" id="A0A9X5GU81"/>
<dbReference type="InterPro" id="IPR048634">
    <property type="entry name" value="SecD_SecF_C"/>
</dbReference>
<keyword evidence="8 9" id="KW-0472">Membrane</keyword>
<dbReference type="Gene3D" id="3.30.70.3400">
    <property type="match status" value="1"/>
</dbReference>
<dbReference type="Pfam" id="PF02355">
    <property type="entry name" value="SecD_SecF_C"/>
    <property type="match status" value="2"/>
</dbReference>
<feature type="transmembrane region" description="Helical" evidence="9">
    <location>
        <begin position="586"/>
        <end position="603"/>
    </location>
</feature>